<comment type="subcellular location">
    <subcellularLocation>
        <location evidence="1">Secreted</location>
    </subcellularLocation>
</comment>
<gene>
    <name evidence="12" type="ORF">P7K49_009603</name>
</gene>
<dbReference type="PROSITE" id="PS60024">
    <property type="entry name" value="AGOUTI_1"/>
    <property type="match status" value="1"/>
</dbReference>
<evidence type="ECO:0000256" key="4">
    <source>
        <dbReference type="ARBA" id="ARBA00022729"/>
    </source>
</evidence>
<evidence type="ECO:0000256" key="1">
    <source>
        <dbReference type="ARBA" id="ARBA00004613"/>
    </source>
</evidence>
<keyword evidence="7" id="KW-0325">Glycoprotein</keyword>
<reference evidence="12 13" key="1">
    <citation type="submission" date="2023-05" db="EMBL/GenBank/DDBJ databases">
        <title>B98-5 Cell Line De Novo Hybrid Assembly: An Optical Mapping Approach.</title>
        <authorList>
            <person name="Kananen K."/>
            <person name="Auerbach J.A."/>
            <person name="Kautto E."/>
            <person name="Blachly J.S."/>
        </authorList>
    </citation>
    <scope>NUCLEOTIDE SEQUENCE [LARGE SCALE GENOMIC DNA]</scope>
    <source>
        <strain evidence="12">B95-8</strain>
        <tissue evidence="12">Cell line</tissue>
    </source>
</reference>
<evidence type="ECO:0000256" key="5">
    <source>
        <dbReference type="ARBA" id="ARBA00022854"/>
    </source>
</evidence>
<comment type="caution">
    <text evidence="12">The sequence shown here is derived from an EMBL/GenBank/DDBJ whole genome shotgun (WGS) entry which is preliminary data.</text>
</comment>
<feature type="region of interest" description="Disordered" evidence="10">
    <location>
        <begin position="70"/>
        <end position="108"/>
    </location>
</feature>
<feature type="disulfide bond" evidence="9">
    <location>
        <begin position="207"/>
        <end position="225"/>
    </location>
</feature>
<feature type="region of interest" description="Disordered" evidence="10">
    <location>
        <begin position="159"/>
        <end position="183"/>
    </location>
</feature>
<dbReference type="SMART" id="SM00792">
    <property type="entry name" value="Agouti"/>
    <property type="match status" value="1"/>
</dbReference>
<evidence type="ECO:0000256" key="2">
    <source>
        <dbReference type="ARBA" id="ARBA00017885"/>
    </source>
</evidence>
<protein>
    <recommendedName>
        <fullName evidence="2">Agouti-signaling protein</fullName>
    </recommendedName>
    <alternativeName>
        <fullName evidence="8">Agouti switch protein</fullName>
    </alternativeName>
</protein>
<evidence type="ECO:0000256" key="6">
    <source>
        <dbReference type="ARBA" id="ARBA00023157"/>
    </source>
</evidence>
<evidence type="ECO:0000256" key="7">
    <source>
        <dbReference type="ARBA" id="ARBA00023180"/>
    </source>
</evidence>
<dbReference type="InterPro" id="IPR027300">
    <property type="entry name" value="Agouti_dom"/>
</dbReference>
<evidence type="ECO:0000313" key="13">
    <source>
        <dbReference type="Proteomes" id="UP001266305"/>
    </source>
</evidence>
<evidence type="ECO:0000313" key="12">
    <source>
        <dbReference type="EMBL" id="KAK2109857.1"/>
    </source>
</evidence>
<sequence length="232" mass="25341">MSIALRPPGMDVTRLLLATLLVFLCFFAAYSHLPPEEKLRDDRSLRSNSSVNLLDLPSVSIVGLNKKSKKISRKEAEKKRSSKERKQQATAAVSKTAPAESYSRNSSAAFHAEKAGHWGSEVKMDQRGRQGPNVKRWYVITGLPGGPFSAGEWTLREPEQKWGEDSGLAHSSSNGSANKQKVARPRTPLSVPCVSTRGSCKPPAPACCHPCASCQCRFFRSACSCHVLNVNC</sequence>
<feature type="domain" description="Agouti" evidence="11">
    <location>
        <begin position="193"/>
        <end position="232"/>
    </location>
</feature>
<dbReference type="PANTHER" id="PTHR16551:SF1">
    <property type="entry name" value="AGOUTI-SIGNALING PROTEIN"/>
    <property type="match status" value="1"/>
</dbReference>
<feature type="compositionally biased region" description="Polar residues" evidence="10">
    <location>
        <begin position="169"/>
        <end position="179"/>
    </location>
</feature>
<feature type="disulfide bond" evidence="9">
    <location>
        <begin position="200"/>
        <end position="214"/>
    </location>
</feature>
<feature type="disulfide bond" evidence="9">
    <location>
        <begin position="216"/>
        <end position="223"/>
    </location>
</feature>
<dbReference type="EMBL" id="JASSZA010000005">
    <property type="protein sequence ID" value="KAK2109857.1"/>
    <property type="molecule type" value="Genomic_DNA"/>
</dbReference>
<keyword evidence="13" id="KW-1185">Reference proteome</keyword>
<evidence type="ECO:0000256" key="3">
    <source>
        <dbReference type="ARBA" id="ARBA00022525"/>
    </source>
</evidence>
<name>A0ABQ9VKU1_SAGOE</name>
<feature type="disulfide bond" evidence="9">
    <location>
        <begin position="211"/>
        <end position="232"/>
    </location>
</feature>
<dbReference type="SUPFAM" id="SSF57055">
    <property type="entry name" value="Agouti-related protein"/>
    <property type="match status" value="1"/>
</dbReference>
<keyword evidence="3" id="KW-0964">Secreted</keyword>
<feature type="disulfide bond" evidence="9">
    <location>
        <begin position="193"/>
        <end position="208"/>
    </location>
</feature>
<dbReference type="Pfam" id="PF05039">
    <property type="entry name" value="Agouti"/>
    <property type="match status" value="1"/>
</dbReference>
<dbReference type="PANTHER" id="PTHR16551">
    <property type="entry name" value="AGOUTI RELATED"/>
    <property type="match status" value="1"/>
</dbReference>
<evidence type="ECO:0000256" key="10">
    <source>
        <dbReference type="SAM" id="MobiDB-lite"/>
    </source>
</evidence>
<keyword evidence="5" id="KW-0960">Knottin</keyword>
<evidence type="ECO:0000256" key="8">
    <source>
        <dbReference type="ARBA" id="ARBA00033432"/>
    </source>
</evidence>
<evidence type="ECO:0000259" key="11">
    <source>
        <dbReference type="PROSITE" id="PS51150"/>
    </source>
</evidence>
<organism evidence="12 13">
    <name type="scientific">Saguinus oedipus</name>
    <name type="common">Cotton-top tamarin</name>
    <name type="synonym">Oedipomidas oedipus</name>
    <dbReference type="NCBI Taxonomy" id="9490"/>
    <lineage>
        <taxon>Eukaryota</taxon>
        <taxon>Metazoa</taxon>
        <taxon>Chordata</taxon>
        <taxon>Craniata</taxon>
        <taxon>Vertebrata</taxon>
        <taxon>Euteleostomi</taxon>
        <taxon>Mammalia</taxon>
        <taxon>Eutheria</taxon>
        <taxon>Euarchontoglires</taxon>
        <taxon>Primates</taxon>
        <taxon>Haplorrhini</taxon>
        <taxon>Platyrrhini</taxon>
        <taxon>Cebidae</taxon>
        <taxon>Callitrichinae</taxon>
        <taxon>Saguinus</taxon>
    </lineage>
</organism>
<dbReference type="InterPro" id="IPR036836">
    <property type="entry name" value="Agouti_dom_sf"/>
</dbReference>
<dbReference type="PROSITE" id="PS51150">
    <property type="entry name" value="AGOUTI_2"/>
    <property type="match status" value="1"/>
</dbReference>
<accession>A0ABQ9VKU1</accession>
<dbReference type="Gene3D" id="4.10.760.10">
    <property type="entry name" value="Agouti domain"/>
    <property type="match status" value="1"/>
</dbReference>
<feature type="compositionally biased region" description="Basic and acidic residues" evidence="10">
    <location>
        <begin position="73"/>
        <end position="87"/>
    </location>
</feature>
<keyword evidence="6 9" id="KW-1015">Disulfide bond</keyword>
<keyword evidence="4" id="KW-0732">Signal</keyword>
<proteinExistence type="predicted"/>
<evidence type="ECO:0000256" key="9">
    <source>
        <dbReference type="PROSITE-ProRule" id="PRU00494"/>
    </source>
</evidence>
<dbReference type="InterPro" id="IPR007733">
    <property type="entry name" value="Agouti"/>
</dbReference>
<dbReference type="Proteomes" id="UP001266305">
    <property type="component" value="Unassembled WGS sequence"/>
</dbReference>